<dbReference type="Pfam" id="PF13419">
    <property type="entry name" value="HAD_2"/>
    <property type="match status" value="1"/>
</dbReference>
<dbReference type="SUPFAM" id="SSF56784">
    <property type="entry name" value="HAD-like"/>
    <property type="match status" value="1"/>
</dbReference>
<proteinExistence type="predicted"/>
<organism evidence="1 2">
    <name type="scientific">Bacillus songklensis</name>
    <dbReference type="NCBI Taxonomy" id="1069116"/>
    <lineage>
        <taxon>Bacteria</taxon>
        <taxon>Bacillati</taxon>
        <taxon>Bacillota</taxon>
        <taxon>Bacilli</taxon>
        <taxon>Bacillales</taxon>
        <taxon>Bacillaceae</taxon>
        <taxon>Bacillus</taxon>
    </lineage>
</organism>
<evidence type="ECO:0000313" key="1">
    <source>
        <dbReference type="EMBL" id="MFC3885832.1"/>
    </source>
</evidence>
<evidence type="ECO:0000313" key="2">
    <source>
        <dbReference type="Proteomes" id="UP001595752"/>
    </source>
</evidence>
<keyword evidence="2" id="KW-1185">Reference proteome</keyword>
<name>A0ABV8B8K9_9BACI</name>
<accession>A0ABV8B8K9</accession>
<dbReference type="InterPro" id="IPR036412">
    <property type="entry name" value="HAD-like_sf"/>
</dbReference>
<dbReference type="InterPro" id="IPR023198">
    <property type="entry name" value="PGP-like_dom2"/>
</dbReference>
<dbReference type="EMBL" id="JBHRZT010000072">
    <property type="protein sequence ID" value="MFC3885832.1"/>
    <property type="molecule type" value="Genomic_DNA"/>
</dbReference>
<dbReference type="RefSeq" id="WP_377918221.1">
    <property type="nucleotide sequence ID" value="NZ_JBHRZT010000072.1"/>
</dbReference>
<comment type="caution">
    <text evidence="1">The sequence shown here is derived from an EMBL/GenBank/DDBJ whole genome shotgun (WGS) entry which is preliminary data.</text>
</comment>
<sequence>MKLLWDFDGTMFDTYPTIVKSFKELLPDHGVSDEEVLKQMKISSEVAVRYFRIEKKLFDEKFHTLEKQLHPKDKPPFLI</sequence>
<dbReference type="InterPro" id="IPR041492">
    <property type="entry name" value="HAD_2"/>
</dbReference>
<protein>
    <submittedName>
        <fullName evidence="1">HAD hydrolase-like protein</fullName>
    </submittedName>
</protein>
<dbReference type="Proteomes" id="UP001595752">
    <property type="component" value="Unassembled WGS sequence"/>
</dbReference>
<dbReference type="Gene3D" id="1.10.150.240">
    <property type="entry name" value="Putative phosphatase, domain 2"/>
    <property type="match status" value="1"/>
</dbReference>
<gene>
    <name evidence="1" type="ORF">ACFOU2_21095</name>
</gene>
<reference evidence="2" key="1">
    <citation type="journal article" date="2019" name="Int. J. Syst. Evol. Microbiol.">
        <title>The Global Catalogue of Microorganisms (GCM) 10K type strain sequencing project: providing services to taxonomists for standard genome sequencing and annotation.</title>
        <authorList>
            <consortium name="The Broad Institute Genomics Platform"/>
            <consortium name="The Broad Institute Genome Sequencing Center for Infectious Disease"/>
            <person name="Wu L."/>
            <person name="Ma J."/>
        </authorList>
    </citation>
    <scope>NUCLEOTIDE SEQUENCE [LARGE SCALE GENOMIC DNA]</scope>
    <source>
        <strain evidence="2">CCUG 61889</strain>
    </source>
</reference>